<gene>
    <name evidence="4" type="ORF">GCM10011495_34640</name>
</gene>
<sequence>MFATLAFSLSACQEESVEPIRYGAIEGTVLDARTNRPLANVSISTNPATGSYVTDALGRFKIDQVPTGQVGVTARKTDYNPVTATLTVNEGQNTPISIQLEKPAAATPPGAPTRPDPVPGSTNQATEITLSWHPANAAKNDSLRYDVVLYEGNNINQRNLLTNSKDSTVLATGLLYNTTYYWQVTVRNPAGAIARGTVWSFQTRALPDNRYLYARTVGGNTDIYSSNETGANLVRLTSAMTVETAPQLSPNRDLVAYSSNANGQFQLYIMNRDGSNQRRITTLSAESYNNAGIGYRWSPDGAQLIYTHYDQLLRINRDGTGLTLLATAPSGRHFRECDWTTQQGGRLMVQTIGVNPYDSELYLYNVDGTNPVLLVGNLPGRVDSPSFSIDGRTVLYTRDVAGFNDANGRQLDSHIFAQRIDGSSTVDITAGTGSGNPGSKATGTNDIMPRYSPDGFRMIFVNRTNDNLSPPEIWAADLDGRNRAKLFSNGFLPDWK</sequence>
<proteinExistence type="inferred from homology"/>
<dbReference type="SMART" id="SM00060">
    <property type="entry name" value="FN3"/>
    <property type="match status" value="1"/>
</dbReference>
<dbReference type="Gene3D" id="2.60.40.10">
    <property type="entry name" value="Immunoglobulins"/>
    <property type="match status" value="1"/>
</dbReference>
<feature type="compositionally biased region" description="Pro residues" evidence="2">
    <location>
        <begin position="109"/>
        <end position="118"/>
    </location>
</feature>
<reference evidence="5" key="1">
    <citation type="journal article" date="2019" name="Int. J. Syst. Evol. Microbiol.">
        <title>The Global Catalogue of Microorganisms (GCM) 10K type strain sequencing project: providing services to taxonomists for standard genome sequencing and annotation.</title>
        <authorList>
            <consortium name="The Broad Institute Genomics Platform"/>
            <consortium name="The Broad Institute Genome Sequencing Center for Infectious Disease"/>
            <person name="Wu L."/>
            <person name="Ma J."/>
        </authorList>
    </citation>
    <scope>NUCLEOTIDE SEQUENCE [LARGE SCALE GENOMIC DNA]</scope>
    <source>
        <strain evidence="5">CGMCC 1.14966</strain>
    </source>
</reference>
<evidence type="ECO:0000256" key="2">
    <source>
        <dbReference type="SAM" id="MobiDB-lite"/>
    </source>
</evidence>
<evidence type="ECO:0000256" key="1">
    <source>
        <dbReference type="ARBA" id="ARBA00009820"/>
    </source>
</evidence>
<dbReference type="InterPro" id="IPR011042">
    <property type="entry name" value="6-blade_b-propeller_TolB-like"/>
</dbReference>
<feature type="domain" description="Fibronectin type-III" evidence="3">
    <location>
        <begin position="111"/>
        <end position="208"/>
    </location>
</feature>
<dbReference type="Gene3D" id="2.60.40.1120">
    <property type="entry name" value="Carboxypeptidase-like, regulatory domain"/>
    <property type="match status" value="1"/>
</dbReference>
<name>A0ABQ2ADL9_9BACT</name>
<protein>
    <recommendedName>
        <fullName evidence="3">Fibronectin type-III domain-containing protein</fullName>
    </recommendedName>
</protein>
<comment type="caution">
    <text evidence="4">The sequence shown here is derived from an EMBL/GenBank/DDBJ whole genome shotgun (WGS) entry which is preliminary data.</text>
</comment>
<dbReference type="PANTHER" id="PTHR36842">
    <property type="entry name" value="PROTEIN TOLB HOMOLOG"/>
    <property type="match status" value="1"/>
</dbReference>
<accession>A0ABQ2ADL9</accession>
<organism evidence="4 5">
    <name type="scientific">Hymenobacter frigidus</name>
    <dbReference type="NCBI Taxonomy" id="1524095"/>
    <lineage>
        <taxon>Bacteria</taxon>
        <taxon>Pseudomonadati</taxon>
        <taxon>Bacteroidota</taxon>
        <taxon>Cytophagia</taxon>
        <taxon>Cytophagales</taxon>
        <taxon>Hymenobacteraceae</taxon>
        <taxon>Hymenobacter</taxon>
    </lineage>
</organism>
<evidence type="ECO:0000313" key="5">
    <source>
        <dbReference type="Proteomes" id="UP000637774"/>
    </source>
</evidence>
<dbReference type="Gene3D" id="2.120.10.30">
    <property type="entry name" value="TolB, C-terminal domain"/>
    <property type="match status" value="1"/>
</dbReference>
<dbReference type="SUPFAM" id="SSF49452">
    <property type="entry name" value="Starch-binding domain-like"/>
    <property type="match status" value="1"/>
</dbReference>
<dbReference type="Pfam" id="PF13620">
    <property type="entry name" value="CarboxypepD_reg"/>
    <property type="match status" value="1"/>
</dbReference>
<keyword evidence="5" id="KW-1185">Reference proteome</keyword>
<comment type="similarity">
    <text evidence="1">Belongs to the TolB family.</text>
</comment>
<dbReference type="InterPro" id="IPR036116">
    <property type="entry name" value="FN3_sf"/>
</dbReference>
<evidence type="ECO:0000313" key="4">
    <source>
        <dbReference type="EMBL" id="GGH89926.1"/>
    </source>
</evidence>
<dbReference type="SUPFAM" id="SSF49265">
    <property type="entry name" value="Fibronectin type III"/>
    <property type="match status" value="1"/>
</dbReference>
<dbReference type="Gene3D" id="2.120.10.60">
    <property type="entry name" value="Tricorn protease N-terminal domain"/>
    <property type="match status" value="1"/>
</dbReference>
<dbReference type="InterPro" id="IPR013783">
    <property type="entry name" value="Ig-like_fold"/>
</dbReference>
<feature type="region of interest" description="Disordered" evidence="2">
    <location>
        <begin position="103"/>
        <end position="124"/>
    </location>
</feature>
<evidence type="ECO:0000259" key="3">
    <source>
        <dbReference type="PROSITE" id="PS50853"/>
    </source>
</evidence>
<dbReference type="SUPFAM" id="SSF69304">
    <property type="entry name" value="Tricorn protease N-terminal domain"/>
    <property type="match status" value="1"/>
</dbReference>
<dbReference type="InterPro" id="IPR003961">
    <property type="entry name" value="FN3_dom"/>
</dbReference>
<feature type="region of interest" description="Disordered" evidence="2">
    <location>
        <begin position="428"/>
        <end position="447"/>
    </location>
</feature>
<dbReference type="InterPro" id="IPR013784">
    <property type="entry name" value="Carb-bd-like_fold"/>
</dbReference>
<dbReference type="InterPro" id="IPR011659">
    <property type="entry name" value="WD40"/>
</dbReference>
<dbReference type="Proteomes" id="UP000637774">
    <property type="component" value="Unassembled WGS sequence"/>
</dbReference>
<dbReference type="PANTHER" id="PTHR36842:SF1">
    <property type="entry name" value="PROTEIN TOLB"/>
    <property type="match status" value="1"/>
</dbReference>
<dbReference type="PROSITE" id="PS50853">
    <property type="entry name" value="FN3"/>
    <property type="match status" value="1"/>
</dbReference>
<dbReference type="CDD" id="cd00063">
    <property type="entry name" value="FN3"/>
    <property type="match status" value="1"/>
</dbReference>
<dbReference type="Pfam" id="PF07676">
    <property type="entry name" value="PD40"/>
    <property type="match status" value="3"/>
</dbReference>
<dbReference type="EMBL" id="BMGY01000047">
    <property type="protein sequence ID" value="GGH89926.1"/>
    <property type="molecule type" value="Genomic_DNA"/>
</dbReference>